<dbReference type="Pfam" id="PF13852">
    <property type="entry name" value="DUF4197"/>
    <property type="match status" value="1"/>
</dbReference>
<reference evidence="2 3" key="1">
    <citation type="submission" date="2024-04" db="EMBL/GenBank/DDBJ databases">
        <title>WGS of bacteria from Torrens River.</title>
        <authorList>
            <person name="Wyrsch E.R."/>
            <person name="Drigo B."/>
        </authorList>
    </citation>
    <scope>NUCLEOTIDE SEQUENCE [LARGE SCALE GENOMIC DNA]</scope>
    <source>
        <strain evidence="2 3">TWI391</strain>
    </source>
</reference>
<sequence length="269" mass="28776">MKSILSYALIASGLFFATQSQAQSKGLSKLKDILNSTSAQNKTNSDTTTSKVVPSNQAVVKNITKKEATSGIKEALAKGLTNSVNILSVKDGFLGDAAVKILMPAEAQKVEKALRAVGMGSLCDQFISSMNRAAETAVSEAGTVFVNSLSKMTITDAYNILLSGNQNAATTFFKTNTSTELTSKFSPVIDKAMGANNVSGYWNQLTTAYNNLPFSKKVETNLTGYVTQKAIDGLFVKVADQELKIRENIGGSRNTDLLSKVFGWADNQK</sequence>
<feature type="chain" id="PRO_5047103710" evidence="1">
    <location>
        <begin position="23"/>
        <end position="269"/>
    </location>
</feature>
<keyword evidence="1" id="KW-0732">Signal</keyword>
<comment type="caution">
    <text evidence="2">The sequence shown here is derived from an EMBL/GenBank/DDBJ whole genome shotgun (WGS) entry which is preliminary data.</text>
</comment>
<keyword evidence="3" id="KW-1185">Reference proteome</keyword>
<organism evidence="2 3">
    <name type="scientific">Sphingobacterium kitahiroshimense</name>
    <dbReference type="NCBI Taxonomy" id="470446"/>
    <lineage>
        <taxon>Bacteria</taxon>
        <taxon>Pseudomonadati</taxon>
        <taxon>Bacteroidota</taxon>
        <taxon>Sphingobacteriia</taxon>
        <taxon>Sphingobacteriales</taxon>
        <taxon>Sphingobacteriaceae</taxon>
        <taxon>Sphingobacterium</taxon>
    </lineage>
</organism>
<dbReference type="RefSeq" id="WP_021187920.1">
    <property type="nucleotide sequence ID" value="NZ_JAOQNK010000001.1"/>
</dbReference>
<accession>A0ABV0BPY8</accession>
<evidence type="ECO:0000313" key="3">
    <source>
        <dbReference type="Proteomes" id="UP001409291"/>
    </source>
</evidence>
<proteinExistence type="predicted"/>
<dbReference type="InterPro" id="IPR025245">
    <property type="entry name" value="DUF4197"/>
</dbReference>
<evidence type="ECO:0000313" key="2">
    <source>
        <dbReference type="EMBL" id="MEN5376851.1"/>
    </source>
</evidence>
<evidence type="ECO:0000256" key="1">
    <source>
        <dbReference type="SAM" id="SignalP"/>
    </source>
</evidence>
<feature type="signal peptide" evidence="1">
    <location>
        <begin position="1"/>
        <end position="22"/>
    </location>
</feature>
<name>A0ABV0BPY8_9SPHI</name>
<protein>
    <submittedName>
        <fullName evidence="2">DUF4197 domain-containing protein</fullName>
    </submittedName>
</protein>
<gene>
    <name evidence="2" type="ORF">ABE541_06225</name>
</gene>
<dbReference type="EMBL" id="JBDJNQ010000002">
    <property type="protein sequence ID" value="MEN5376851.1"/>
    <property type="molecule type" value="Genomic_DNA"/>
</dbReference>
<dbReference type="Proteomes" id="UP001409291">
    <property type="component" value="Unassembled WGS sequence"/>
</dbReference>